<dbReference type="GO" id="GO:0016987">
    <property type="term" value="F:sigma factor activity"/>
    <property type="evidence" value="ECO:0007669"/>
    <property type="project" value="UniProtKB-KW"/>
</dbReference>
<reference evidence="7 8" key="1">
    <citation type="journal article" date="2020" name="Mol. Biol. Evol.">
        <title>Distinct Expression and Methylation Patterns for Genes with Different Fates following a Single Whole-Genome Duplication in Flowering Plants.</title>
        <authorList>
            <person name="Shi T."/>
            <person name="Rahmani R.S."/>
            <person name="Gugger P.F."/>
            <person name="Wang M."/>
            <person name="Li H."/>
            <person name="Zhang Y."/>
            <person name="Li Z."/>
            <person name="Wang Q."/>
            <person name="Van de Peer Y."/>
            <person name="Marchal K."/>
            <person name="Chen J."/>
        </authorList>
    </citation>
    <scope>NUCLEOTIDE SEQUENCE [LARGE SCALE GENOMIC DNA]</scope>
    <source>
        <tissue evidence="7">Leaf</tissue>
    </source>
</reference>
<evidence type="ECO:0000313" key="7">
    <source>
        <dbReference type="EMBL" id="DAD29657.1"/>
    </source>
</evidence>
<dbReference type="Gene3D" id="1.10.10.10">
    <property type="entry name" value="Winged helix-like DNA-binding domain superfamily/Winged helix DNA-binding domain"/>
    <property type="match status" value="2"/>
</dbReference>
<keyword evidence="3" id="KW-0731">Sigma factor</keyword>
<dbReference type="InterPro" id="IPR050239">
    <property type="entry name" value="Sigma-70_RNA_pol_init_factors"/>
</dbReference>
<dbReference type="GO" id="GO:0003677">
    <property type="term" value="F:DNA binding"/>
    <property type="evidence" value="ECO:0007669"/>
    <property type="project" value="UniProtKB-KW"/>
</dbReference>
<dbReference type="Pfam" id="PF04539">
    <property type="entry name" value="Sigma70_r3"/>
    <property type="match status" value="1"/>
</dbReference>
<dbReference type="SUPFAM" id="SSF88659">
    <property type="entry name" value="Sigma3 and sigma4 domains of RNA polymerase sigma factors"/>
    <property type="match status" value="2"/>
</dbReference>
<evidence type="ECO:0000256" key="5">
    <source>
        <dbReference type="ARBA" id="ARBA00023163"/>
    </source>
</evidence>
<dbReference type="PRINTS" id="PR00046">
    <property type="entry name" value="SIGMA70FCT"/>
</dbReference>
<dbReference type="InterPro" id="IPR036388">
    <property type="entry name" value="WH-like_DNA-bd_sf"/>
</dbReference>
<evidence type="ECO:0000256" key="3">
    <source>
        <dbReference type="ARBA" id="ARBA00023082"/>
    </source>
</evidence>
<evidence type="ECO:0000313" key="8">
    <source>
        <dbReference type="Proteomes" id="UP000607653"/>
    </source>
</evidence>
<comment type="similarity">
    <text evidence="1">Belongs to the sigma-70 factor family.</text>
</comment>
<dbReference type="PROSITE" id="PS00715">
    <property type="entry name" value="SIGMA70_1"/>
    <property type="match status" value="1"/>
</dbReference>
<dbReference type="PANTHER" id="PTHR30603">
    <property type="entry name" value="RNA POLYMERASE SIGMA FACTOR RPO"/>
    <property type="match status" value="1"/>
</dbReference>
<dbReference type="Gene3D" id="1.10.601.10">
    <property type="entry name" value="RNA Polymerase Primary Sigma Factor"/>
    <property type="match status" value="1"/>
</dbReference>
<dbReference type="PANTHER" id="PTHR30603:SF47">
    <property type="entry name" value="RNA POLYMERASE SIGMA FACTOR SIGD, CHLOROPLASTIC"/>
    <property type="match status" value="1"/>
</dbReference>
<dbReference type="SUPFAM" id="SSF88946">
    <property type="entry name" value="Sigma2 domain of RNA polymerase sigma factors"/>
    <property type="match status" value="1"/>
</dbReference>
<evidence type="ECO:0000256" key="2">
    <source>
        <dbReference type="ARBA" id="ARBA00023015"/>
    </source>
</evidence>
<evidence type="ECO:0000256" key="4">
    <source>
        <dbReference type="ARBA" id="ARBA00023125"/>
    </source>
</evidence>
<dbReference type="Proteomes" id="UP000607653">
    <property type="component" value="Unassembled WGS sequence"/>
</dbReference>
<protein>
    <recommendedName>
        <fullName evidence="6">RNA polymerase sigma-70 domain-containing protein</fullName>
    </recommendedName>
</protein>
<comment type="caution">
    <text evidence="7">The sequence shown here is derived from an EMBL/GenBank/DDBJ whole genome shotgun (WGS) entry which is preliminary data.</text>
</comment>
<dbReference type="GO" id="GO:0006352">
    <property type="term" value="P:DNA-templated transcription initiation"/>
    <property type="evidence" value="ECO:0007669"/>
    <property type="project" value="InterPro"/>
</dbReference>
<dbReference type="Pfam" id="PF04545">
    <property type="entry name" value="Sigma70_r4"/>
    <property type="match status" value="1"/>
</dbReference>
<accession>A0A822YB46</accession>
<dbReference type="CDD" id="cd06171">
    <property type="entry name" value="Sigma70_r4"/>
    <property type="match status" value="1"/>
</dbReference>
<dbReference type="InterPro" id="IPR013324">
    <property type="entry name" value="RNA_pol_sigma_r3/r4-like"/>
</dbReference>
<dbReference type="AlphaFoldDB" id="A0A822YB46"/>
<keyword evidence="2" id="KW-0805">Transcription regulation</keyword>
<sequence length="455" mass="50314">MATICSSSSNHSPSLPTVSLYSIPTKSSSVRTLQSLQYPPSFSSATPSSKPGGLGLASDDSLAVAAAAEAVALASAAAQAARDAASSALALTECQFGGNNMLAGNFDRVSDWADWTRVGGAARSRRKKRSKALELSAGVDLSNNCMESCSFRPSRSMYLTPKEEAEFSLYLKEEARLEAARTRLRETNEHEPTSSQWAEAAGMRGATLDKMLCQARESRERIVFSYRRLIFSIASGYQGKGLSLQDLIQEGSIGLLRGVERFDPRKGYKLSTYVYWWIKQAIIRAIASKSRMVRLPGSVSEMMAKIAEANTVLSTRLGRVPTYDEIADMLGICVSTVSLLCERSRPPMSVDRTYSDHGCMKLQEIISGPEETTPETMVNRQLMKQEVERLLKILGEREANILRLYFGLNGETPCSFEEIGRLLNLSRERVRQIYYIALAKLQQSNTIDDLRLYFL</sequence>
<dbReference type="InterPro" id="IPR014284">
    <property type="entry name" value="RNA_pol_sigma-70_dom"/>
</dbReference>
<keyword evidence="5" id="KW-0804">Transcription</keyword>
<keyword evidence="8" id="KW-1185">Reference proteome</keyword>
<name>A0A822YB46_NELNU</name>
<gene>
    <name evidence="7" type="ORF">HUJ06_031125</name>
</gene>
<dbReference type="InterPro" id="IPR000943">
    <property type="entry name" value="RNA_pol_sigma70"/>
</dbReference>
<organism evidence="7 8">
    <name type="scientific">Nelumbo nucifera</name>
    <name type="common">Sacred lotus</name>
    <dbReference type="NCBI Taxonomy" id="4432"/>
    <lineage>
        <taxon>Eukaryota</taxon>
        <taxon>Viridiplantae</taxon>
        <taxon>Streptophyta</taxon>
        <taxon>Embryophyta</taxon>
        <taxon>Tracheophyta</taxon>
        <taxon>Spermatophyta</taxon>
        <taxon>Magnoliopsida</taxon>
        <taxon>Proteales</taxon>
        <taxon>Nelumbonaceae</taxon>
        <taxon>Nelumbo</taxon>
    </lineage>
</organism>
<keyword evidence="4" id="KW-0238">DNA-binding</keyword>
<evidence type="ECO:0000256" key="1">
    <source>
        <dbReference type="ARBA" id="ARBA00007788"/>
    </source>
</evidence>
<dbReference type="NCBIfam" id="TIGR02937">
    <property type="entry name" value="sigma70-ECF"/>
    <property type="match status" value="1"/>
</dbReference>
<dbReference type="InterPro" id="IPR007627">
    <property type="entry name" value="RNA_pol_sigma70_r2"/>
</dbReference>
<dbReference type="InterPro" id="IPR007624">
    <property type="entry name" value="RNA_pol_sigma70_r3"/>
</dbReference>
<evidence type="ECO:0000259" key="6">
    <source>
        <dbReference type="PROSITE" id="PS00715"/>
    </source>
</evidence>
<dbReference type="Pfam" id="PF04542">
    <property type="entry name" value="Sigma70_r2"/>
    <property type="match status" value="1"/>
</dbReference>
<dbReference type="EMBL" id="DUZY01000002">
    <property type="protein sequence ID" value="DAD29657.1"/>
    <property type="molecule type" value="Genomic_DNA"/>
</dbReference>
<dbReference type="InterPro" id="IPR013325">
    <property type="entry name" value="RNA_pol_sigma_r2"/>
</dbReference>
<dbReference type="InterPro" id="IPR007630">
    <property type="entry name" value="RNA_pol_sigma70_r4"/>
</dbReference>
<feature type="domain" description="RNA polymerase sigma-70" evidence="6">
    <location>
        <begin position="246"/>
        <end position="259"/>
    </location>
</feature>
<proteinExistence type="inferred from homology"/>